<evidence type="ECO:0000313" key="10">
    <source>
        <dbReference type="Proteomes" id="UP001152523"/>
    </source>
</evidence>
<keyword evidence="3" id="KW-0064">Aspartyl protease</keyword>
<dbReference type="PANTHER" id="PTHR42648">
    <property type="entry name" value="TRANSPOSASE, PUTATIVE-RELATED"/>
    <property type="match status" value="1"/>
</dbReference>
<feature type="compositionally biased region" description="Basic and acidic residues" evidence="6">
    <location>
        <begin position="237"/>
        <end position="247"/>
    </location>
</feature>
<keyword evidence="5" id="KW-0862">Zinc</keyword>
<evidence type="ECO:0000256" key="1">
    <source>
        <dbReference type="ARBA" id="ARBA00022670"/>
    </source>
</evidence>
<organism evidence="9 10">
    <name type="scientific">Cuscuta epithymum</name>
    <dbReference type="NCBI Taxonomy" id="186058"/>
    <lineage>
        <taxon>Eukaryota</taxon>
        <taxon>Viridiplantae</taxon>
        <taxon>Streptophyta</taxon>
        <taxon>Embryophyta</taxon>
        <taxon>Tracheophyta</taxon>
        <taxon>Spermatophyta</taxon>
        <taxon>Magnoliopsida</taxon>
        <taxon>eudicotyledons</taxon>
        <taxon>Gunneridae</taxon>
        <taxon>Pentapetalae</taxon>
        <taxon>asterids</taxon>
        <taxon>lamiids</taxon>
        <taxon>Solanales</taxon>
        <taxon>Convolvulaceae</taxon>
        <taxon>Cuscuteae</taxon>
        <taxon>Cuscuta</taxon>
        <taxon>Cuscuta subgen. Cuscuta</taxon>
    </lineage>
</organism>
<dbReference type="Pfam" id="PF25597">
    <property type="entry name" value="SH3_retrovirus"/>
    <property type="match status" value="1"/>
</dbReference>
<dbReference type="InterPro" id="IPR039537">
    <property type="entry name" value="Retrotran_Ty1/copia-like"/>
</dbReference>
<dbReference type="SUPFAM" id="SSF53098">
    <property type="entry name" value="Ribonuclease H-like"/>
    <property type="match status" value="1"/>
</dbReference>
<feature type="region of interest" description="Disordered" evidence="6">
    <location>
        <begin position="237"/>
        <end position="286"/>
    </location>
</feature>
<evidence type="ECO:0000313" key="9">
    <source>
        <dbReference type="EMBL" id="CAH9101167.1"/>
    </source>
</evidence>
<dbReference type="Pfam" id="PF00665">
    <property type="entry name" value="rve"/>
    <property type="match status" value="1"/>
</dbReference>
<name>A0AAV0DJM8_9ASTE</name>
<dbReference type="CDD" id="cd09272">
    <property type="entry name" value="RNase_HI_RT_Ty1"/>
    <property type="match status" value="1"/>
</dbReference>
<dbReference type="Pfam" id="PF13976">
    <property type="entry name" value="gag_pre-integrs"/>
    <property type="match status" value="1"/>
</dbReference>
<evidence type="ECO:0000256" key="5">
    <source>
        <dbReference type="PROSITE-ProRule" id="PRU00047"/>
    </source>
</evidence>
<gene>
    <name evidence="9" type="ORF">CEPIT_LOCUS15542</name>
</gene>
<dbReference type="PROSITE" id="PS50994">
    <property type="entry name" value="INTEGRASE"/>
    <property type="match status" value="1"/>
</dbReference>
<dbReference type="Proteomes" id="UP001152523">
    <property type="component" value="Unassembled WGS sequence"/>
</dbReference>
<dbReference type="Pfam" id="PF07727">
    <property type="entry name" value="RVT_2"/>
    <property type="match status" value="1"/>
</dbReference>
<dbReference type="GO" id="GO:0015074">
    <property type="term" value="P:DNA integration"/>
    <property type="evidence" value="ECO:0007669"/>
    <property type="project" value="InterPro"/>
</dbReference>
<dbReference type="SUPFAM" id="SSF57756">
    <property type="entry name" value="Retrovirus zinc finger-like domains"/>
    <property type="match status" value="1"/>
</dbReference>
<feature type="region of interest" description="Disordered" evidence="6">
    <location>
        <begin position="1413"/>
        <end position="1433"/>
    </location>
</feature>
<dbReference type="InterPro" id="IPR001584">
    <property type="entry name" value="Integrase_cat-core"/>
</dbReference>
<dbReference type="PROSITE" id="PS50158">
    <property type="entry name" value="ZF_CCHC"/>
    <property type="match status" value="1"/>
</dbReference>
<dbReference type="InterPro" id="IPR057670">
    <property type="entry name" value="SH3_retrovirus"/>
</dbReference>
<dbReference type="InterPro" id="IPR001878">
    <property type="entry name" value="Znf_CCHC"/>
</dbReference>
<dbReference type="GO" id="GO:0004190">
    <property type="term" value="F:aspartic-type endopeptidase activity"/>
    <property type="evidence" value="ECO:0007669"/>
    <property type="project" value="UniProtKB-KW"/>
</dbReference>
<dbReference type="PANTHER" id="PTHR42648:SF28">
    <property type="entry name" value="TRANSPOSON-ENCODED PROTEIN WITH RIBONUCLEASE H-LIKE AND RETROVIRUS ZINC FINGER-LIKE DOMAINS"/>
    <property type="match status" value="1"/>
</dbReference>
<dbReference type="Pfam" id="PF14223">
    <property type="entry name" value="Retrotran_gag_2"/>
    <property type="match status" value="1"/>
</dbReference>
<dbReference type="Gene3D" id="3.30.420.10">
    <property type="entry name" value="Ribonuclease H-like superfamily/Ribonuclease H"/>
    <property type="match status" value="1"/>
</dbReference>
<comment type="caution">
    <text evidence="9">The sequence shown here is derived from an EMBL/GenBank/DDBJ whole genome shotgun (WGS) entry which is preliminary data.</text>
</comment>
<dbReference type="InterPro" id="IPR013103">
    <property type="entry name" value="RVT_2"/>
</dbReference>
<keyword evidence="1" id="KW-0645">Protease</keyword>
<dbReference type="InterPro" id="IPR036875">
    <property type="entry name" value="Znf_CCHC_sf"/>
</dbReference>
<dbReference type="GO" id="GO:0008270">
    <property type="term" value="F:zinc ion binding"/>
    <property type="evidence" value="ECO:0007669"/>
    <property type="project" value="UniProtKB-KW"/>
</dbReference>
<dbReference type="GO" id="GO:0003676">
    <property type="term" value="F:nucleic acid binding"/>
    <property type="evidence" value="ECO:0007669"/>
    <property type="project" value="InterPro"/>
</dbReference>
<evidence type="ECO:0000256" key="4">
    <source>
        <dbReference type="ARBA" id="ARBA00022801"/>
    </source>
</evidence>
<keyword evidence="5" id="KW-0863">Zinc-finger</keyword>
<dbReference type="InterPro" id="IPR036397">
    <property type="entry name" value="RNaseH_sf"/>
</dbReference>
<accession>A0AAV0DJM8</accession>
<keyword evidence="2" id="KW-0479">Metal-binding</keyword>
<dbReference type="InterPro" id="IPR054722">
    <property type="entry name" value="PolX-like_BBD"/>
</dbReference>
<feature type="compositionally biased region" description="Basic residues" evidence="6">
    <location>
        <begin position="263"/>
        <end position="277"/>
    </location>
</feature>
<dbReference type="InterPro" id="IPR025724">
    <property type="entry name" value="GAG-pre-integrase_dom"/>
</dbReference>
<feature type="region of interest" description="Disordered" evidence="6">
    <location>
        <begin position="22"/>
        <end position="42"/>
    </location>
</feature>
<keyword evidence="10" id="KW-1185">Reference proteome</keyword>
<protein>
    <submittedName>
        <fullName evidence="9">Uncharacterized protein</fullName>
    </submittedName>
</protein>
<evidence type="ECO:0000256" key="6">
    <source>
        <dbReference type="SAM" id="MobiDB-lite"/>
    </source>
</evidence>
<evidence type="ECO:0000256" key="3">
    <source>
        <dbReference type="ARBA" id="ARBA00022750"/>
    </source>
</evidence>
<dbReference type="Pfam" id="PF22936">
    <property type="entry name" value="Pol_BBD"/>
    <property type="match status" value="1"/>
</dbReference>
<dbReference type="Gene3D" id="4.10.60.10">
    <property type="entry name" value="Zinc finger, CCHC-type"/>
    <property type="match status" value="1"/>
</dbReference>
<sequence length="1433" mass="162059">MCSPSTVSRHVTSQLPTFTSAQSAATSSPNHRHVTATSSATSPKVKMTFDESTSSSGAMIMLTATNYTLWKPRMEDFLSCKDLFDPVEMKGINPDPAKSTEWKKINRKTIGQIRQWIDHSVFHHVAQETDAYALWKKLEDMYQAKTARNKALLMRRLVNMKLKSGTSVAEHTSQFQSLVNQLSCVEMPLGDEMQSLLLLSSLPDSWETLVVTLSNSAPDGKLTMSVVKDALFNEEARRKDMSTDETHALVTENRGRSQGKQQRNSRGKWQSRGKSRGRSSDGRKPSYTCHHCGIEGHMKKNCYKLLEERGKSNSQVKSKGGEALITISGDVAYCTINDETCLHVSREDTEWVVDTAASYHVTPHRYYFTTYKAGDFGAVKMGNSSSSEIAGIGDVQIKTSSGSTITLKDVRHVPDLRLNLLSVVCLDEQGYENYFNRGTWKMSKGILTIARGHVCGTLYKTHLRICTESLNIAEETSQNLWHLRLGHIGEKGLTTLIKKNLINIDKNAALGPCSHCLFGKHHRVSFSSTSAKRSELLSLVHSDVCGPFEVESIGGSRYFLTFIDDASRKVWVYFLITKDQVFECFKTFHVLVERETGKKLKCLRSDNGGEYTSKAFDAYCREYGIRHEKTVPRTPQHNGVAERMNRTIMERVRSMLNMAKLPKSFWAEAVNTTCYLINRSPSVPLNFEVPERLWTGKDPTYSHLRVFGCSSYAHVSKELRQKLDARTIPCILVGYGNEEFGYRLWDPKEKKVFRSRDVVFHEDLTIEDIEKPTMSRKSNEGVQVSNEAPEEDKVHEDNSETEEGEETEESAEQGETQSTPPDTDDGSSSQMVPTVRRSERGHIPSTRYTSSEYLLLTEDGEPESFQEAVSHKDKEKWLIAMQDELESLQKNQTYEIVELPKGKKALRNKWVFKLKKDASGQVVKHKARLVVKGFQQKKGIDFDEIFAPVVKMTSIRVILGLAASMNLELEQMDVKTAFLHGDLKEEIYMQQPEGFENSNDNFVCKLSKSLYGLKQAPRQWNKKFDSCMKSQGYKKTTADECVYIKKLPDGTFIALLLYVDDMLIVGKDAVKINQLKKELSKSFDMKDLGPAQQILGMQITRDRKNRKLWLSQEKYIERVLERFNMNDAKPVSVPLANHFKLSKRTCPTSKEEIGEMSAVPYSSAVGSLMYAMVCTRPDIAQAVGTVSRFLSNPGKEHWEAVKWILRYLKGTTKLCLCYGGADPVLEGYTDADMAGDTDSRKSTSGYIYTFAGGAVSWQSRLQKCVALSTTEAEYIAAAEAGKEMLWLKRFLQELGIQQKEYKVHCDSQSALDLSKNSMYHSRTKHIDIRYHWIRETIDQQLLRLVKINTKENPSDMLTKVVTRDKLELCRDIVGMLVLNMPGRGELKNSISRSYPSTSKLKNPIPNVPEVSSMCKNDKGIFHTPRSDLPSNHH</sequence>
<evidence type="ECO:0000259" key="7">
    <source>
        <dbReference type="PROSITE" id="PS50158"/>
    </source>
</evidence>
<feature type="domain" description="Integrase catalytic" evidence="8">
    <location>
        <begin position="531"/>
        <end position="698"/>
    </location>
</feature>
<dbReference type="SUPFAM" id="SSF56672">
    <property type="entry name" value="DNA/RNA polymerases"/>
    <property type="match status" value="1"/>
</dbReference>
<dbReference type="EMBL" id="CAMAPF010000109">
    <property type="protein sequence ID" value="CAH9101167.1"/>
    <property type="molecule type" value="Genomic_DNA"/>
</dbReference>
<feature type="compositionally biased region" description="Low complexity" evidence="6">
    <location>
        <begin position="813"/>
        <end position="830"/>
    </location>
</feature>
<feature type="domain" description="CCHC-type" evidence="7">
    <location>
        <begin position="289"/>
        <end position="302"/>
    </location>
</feature>
<dbReference type="InterPro" id="IPR012337">
    <property type="entry name" value="RNaseH-like_sf"/>
</dbReference>
<feature type="compositionally biased region" description="Acidic residues" evidence="6">
    <location>
        <begin position="799"/>
        <end position="812"/>
    </location>
</feature>
<feature type="region of interest" description="Disordered" evidence="6">
    <location>
        <begin position="771"/>
        <end position="846"/>
    </location>
</feature>
<reference evidence="9" key="1">
    <citation type="submission" date="2022-07" db="EMBL/GenBank/DDBJ databases">
        <authorList>
            <person name="Macas J."/>
            <person name="Novak P."/>
            <person name="Neumann P."/>
        </authorList>
    </citation>
    <scope>NUCLEOTIDE SEQUENCE</scope>
</reference>
<proteinExistence type="predicted"/>
<dbReference type="InterPro" id="IPR043502">
    <property type="entry name" value="DNA/RNA_pol_sf"/>
</dbReference>
<evidence type="ECO:0000256" key="2">
    <source>
        <dbReference type="ARBA" id="ARBA00022723"/>
    </source>
</evidence>
<keyword evidence="4" id="KW-0378">Hydrolase</keyword>
<evidence type="ECO:0000259" key="8">
    <source>
        <dbReference type="PROSITE" id="PS50994"/>
    </source>
</evidence>
<dbReference type="GO" id="GO:0006508">
    <property type="term" value="P:proteolysis"/>
    <property type="evidence" value="ECO:0007669"/>
    <property type="project" value="UniProtKB-KW"/>
</dbReference>